<comment type="caution">
    <text evidence="2">The sequence shown here is derived from an EMBL/GenBank/DDBJ whole genome shotgun (WGS) entry which is preliminary data.</text>
</comment>
<proteinExistence type="predicted"/>
<evidence type="ECO:0000313" key="2">
    <source>
        <dbReference type="EMBL" id="MCC3270874.1"/>
    </source>
</evidence>
<dbReference type="RefSeq" id="WP_227909158.1">
    <property type="nucleotide sequence ID" value="NZ_CP095461.1"/>
</dbReference>
<dbReference type="Proteomes" id="UP001139264">
    <property type="component" value="Unassembled WGS sequence"/>
</dbReference>
<sequence>MKRKATNSRRTKAISSPLGELISSTEVPLALWYFALPHPIPFPDGLQMSEQVANRPDDPGQPDDPDVSLVFHQLEYTHGRMSGVSKAVMEAAERSGTAKPVASDYKEYESSVKTAYTVVEALTPVESPDKPDQASIETAQDAEPRSDEFMRCLRLVTDLVRAYRLQSGKGVTLPHYERIPFPVLRFTAPGIREVYQQDQGLLKVLGPTAAWEGPELVLLEHENFADPLKGDALSDEQVSEFHQWMRYIRQGNPVVLWRERIIEADEAINGLGDRSGGVILANTATETLMDVILSMLLWEEGVDPRDAEKLFVEGRVLQRITGQLSTRLGASWSTASGPVGEWFEASYLLRHRIVHGGYWPTHPESVRALRAAQDMHTFAFDRIAAKRNVYPRSALLTVARSGLEKRDLWGGKIKIFAEQNAPTESDWSASFRDFHKEISALRLARRSSA</sequence>
<feature type="region of interest" description="Disordered" evidence="1">
    <location>
        <begin position="46"/>
        <end position="65"/>
    </location>
</feature>
<name>A0A9X1M5U7_9MICC</name>
<dbReference type="EMBL" id="JAJFZP010000015">
    <property type="protein sequence ID" value="MCC3270874.1"/>
    <property type="molecule type" value="Genomic_DNA"/>
</dbReference>
<evidence type="ECO:0000256" key="1">
    <source>
        <dbReference type="SAM" id="MobiDB-lite"/>
    </source>
</evidence>
<reference evidence="2" key="1">
    <citation type="submission" date="2021-10" db="EMBL/GenBank/DDBJ databases">
        <title>Novel species in genus Arthrobacter.</title>
        <authorList>
            <person name="Liu Y."/>
        </authorList>
    </citation>
    <scope>NUCLEOTIDE SEQUENCE</scope>
    <source>
        <strain evidence="2">Zg-Y809</strain>
    </source>
</reference>
<accession>A0A9X1M5U7</accession>
<evidence type="ECO:0008006" key="4">
    <source>
        <dbReference type="Google" id="ProtNLM"/>
    </source>
</evidence>
<gene>
    <name evidence="2" type="ORF">LJ751_16190</name>
</gene>
<evidence type="ECO:0000313" key="3">
    <source>
        <dbReference type="Proteomes" id="UP001139264"/>
    </source>
</evidence>
<feature type="region of interest" description="Disordered" evidence="1">
    <location>
        <begin position="123"/>
        <end position="143"/>
    </location>
</feature>
<dbReference type="AlphaFoldDB" id="A0A9X1M5U7"/>
<organism evidence="2 3">
    <name type="scientific">Arthrobacter gengyunqii</name>
    <dbReference type="NCBI Taxonomy" id="2886940"/>
    <lineage>
        <taxon>Bacteria</taxon>
        <taxon>Bacillati</taxon>
        <taxon>Actinomycetota</taxon>
        <taxon>Actinomycetes</taxon>
        <taxon>Micrococcales</taxon>
        <taxon>Micrococcaceae</taxon>
        <taxon>Arthrobacter</taxon>
    </lineage>
</organism>
<protein>
    <recommendedName>
        <fullName evidence="4">Apea-like HEPN domain-containing protein</fullName>
    </recommendedName>
</protein>